<keyword evidence="2" id="KW-0201">Cytochrome c-type biogenesis</keyword>
<feature type="domain" description="Thioredoxin" evidence="6">
    <location>
        <begin position="44"/>
        <end position="182"/>
    </location>
</feature>
<protein>
    <submittedName>
        <fullName evidence="7">Thioredoxin</fullName>
    </submittedName>
</protein>
<evidence type="ECO:0000256" key="3">
    <source>
        <dbReference type="ARBA" id="ARBA00023157"/>
    </source>
</evidence>
<evidence type="ECO:0000256" key="1">
    <source>
        <dbReference type="ARBA" id="ARBA00004196"/>
    </source>
</evidence>
<evidence type="ECO:0000256" key="2">
    <source>
        <dbReference type="ARBA" id="ARBA00022748"/>
    </source>
</evidence>
<dbReference type="PROSITE" id="PS51257">
    <property type="entry name" value="PROKAR_LIPOPROTEIN"/>
    <property type="match status" value="1"/>
</dbReference>
<dbReference type="GO" id="GO:0015036">
    <property type="term" value="F:disulfide oxidoreductase activity"/>
    <property type="evidence" value="ECO:0007669"/>
    <property type="project" value="UniProtKB-ARBA"/>
</dbReference>
<organism evidence="7">
    <name type="scientific">uncultured Lysobacter sp</name>
    <dbReference type="NCBI Taxonomy" id="271060"/>
    <lineage>
        <taxon>Bacteria</taxon>
        <taxon>Pseudomonadati</taxon>
        <taxon>Pseudomonadota</taxon>
        <taxon>Gammaproteobacteria</taxon>
        <taxon>Lysobacterales</taxon>
        <taxon>Lysobacteraceae</taxon>
        <taxon>Lysobacter</taxon>
        <taxon>environmental samples</taxon>
    </lineage>
</organism>
<name>A0A6J4KHR9_9GAMM</name>
<gene>
    <name evidence="7" type="ORF">AVDCRST_MAG71-461</name>
</gene>
<comment type="subcellular location">
    <subcellularLocation>
        <location evidence="1">Cell envelope</location>
    </subcellularLocation>
</comment>
<evidence type="ECO:0000259" key="6">
    <source>
        <dbReference type="PROSITE" id="PS51352"/>
    </source>
</evidence>
<proteinExistence type="predicted"/>
<dbReference type="PROSITE" id="PS00194">
    <property type="entry name" value="THIOREDOXIN_1"/>
    <property type="match status" value="1"/>
</dbReference>
<dbReference type="CDD" id="cd02966">
    <property type="entry name" value="TlpA_like_family"/>
    <property type="match status" value="1"/>
</dbReference>
<dbReference type="PROSITE" id="PS51352">
    <property type="entry name" value="THIOREDOXIN_2"/>
    <property type="match status" value="1"/>
</dbReference>
<keyword evidence="3" id="KW-1015">Disulfide bond</keyword>
<evidence type="ECO:0000256" key="5">
    <source>
        <dbReference type="SAM" id="SignalP"/>
    </source>
</evidence>
<evidence type="ECO:0000313" key="7">
    <source>
        <dbReference type="EMBL" id="CAA9306516.1"/>
    </source>
</evidence>
<evidence type="ECO:0000256" key="4">
    <source>
        <dbReference type="ARBA" id="ARBA00023284"/>
    </source>
</evidence>
<dbReference type="GO" id="GO:0017004">
    <property type="term" value="P:cytochrome complex assembly"/>
    <property type="evidence" value="ECO:0007669"/>
    <property type="project" value="UniProtKB-KW"/>
</dbReference>
<accession>A0A6J4KHR9</accession>
<dbReference type="PANTHER" id="PTHR42852">
    <property type="entry name" value="THIOL:DISULFIDE INTERCHANGE PROTEIN DSBE"/>
    <property type="match status" value="1"/>
</dbReference>
<dbReference type="InterPro" id="IPR000866">
    <property type="entry name" value="AhpC/TSA"/>
</dbReference>
<dbReference type="InterPro" id="IPR036249">
    <property type="entry name" value="Thioredoxin-like_sf"/>
</dbReference>
<feature type="signal peptide" evidence="5">
    <location>
        <begin position="1"/>
        <end position="20"/>
    </location>
</feature>
<dbReference type="InterPro" id="IPR050553">
    <property type="entry name" value="Thioredoxin_ResA/DsbE_sf"/>
</dbReference>
<dbReference type="GO" id="GO:0030313">
    <property type="term" value="C:cell envelope"/>
    <property type="evidence" value="ECO:0007669"/>
    <property type="project" value="UniProtKB-SubCell"/>
</dbReference>
<keyword evidence="5" id="KW-0732">Signal</keyword>
<dbReference type="EMBL" id="CADCUA010000127">
    <property type="protein sequence ID" value="CAA9306516.1"/>
    <property type="molecule type" value="Genomic_DNA"/>
</dbReference>
<dbReference type="InterPro" id="IPR017937">
    <property type="entry name" value="Thioredoxin_CS"/>
</dbReference>
<dbReference type="SUPFAM" id="SSF52833">
    <property type="entry name" value="Thioredoxin-like"/>
    <property type="match status" value="1"/>
</dbReference>
<dbReference type="GO" id="GO:0016209">
    <property type="term" value="F:antioxidant activity"/>
    <property type="evidence" value="ECO:0007669"/>
    <property type="project" value="InterPro"/>
</dbReference>
<feature type="chain" id="PRO_5027098787" evidence="5">
    <location>
        <begin position="21"/>
        <end position="185"/>
    </location>
</feature>
<dbReference type="Pfam" id="PF00578">
    <property type="entry name" value="AhpC-TSA"/>
    <property type="match status" value="1"/>
</dbReference>
<dbReference type="Gene3D" id="3.40.30.10">
    <property type="entry name" value="Glutaredoxin"/>
    <property type="match status" value="1"/>
</dbReference>
<reference evidence="7" key="1">
    <citation type="submission" date="2020-02" db="EMBL/GenBank/DDBJ databases">
        <authorList>
            <person name="Meier V. D."/>
        </authorList>
    </citation>
    <scope>NUCLEOTIDE SEQUENCE</scope>
    <source>
        <strain evidence="7">AVDCRST_MAG71</strain>
    </source>
</reference>
<dbReference type="AlphaFoldDB" id="A0A6J4KHR9"/>
<dbReference type="PANTHER" id="PTHR42852:SF6">
    <property type="entry name" value="THIOL:DISULFIDE INTERCHANGE PROTEIN DSBE"/>
    <property type="match status" value="1"/>
</dbReference>
<keyword evidence="4" id="KW-0676">Redox-active center</keyword>
<dbReference type="InterPro" id="IPR013766">
    <property type="entry name" value="Thioredoxin_domain"/>
</dbReference>
<sequence>MTLRVTVALAVLLASTACDRGADAPAAPEATSAAAQSGASAAAPPPKADIPALDVTTLDGARYELATRRGKWVVVNFWATWCAPCLKEMPDLSALDARREDLEVVGLAYEEIEPADMQVFLKAHPVVYPVAIVDVAAPPAGFETPRGLPTTYLIRPDGRIAKKFLGPVTGADIEAEITRASGTAT</sequence>